<accession>A0A8H7U5P6</accession>
<dbReference type="Proteomes" id="UP000639403">
    <property type="component" value="Unassembled WGS sequence"/>
</dbReference>
<proteinExistence type="predicted"/>
<organism evidence="1 2">
    <name type="scientific">Rhodonia placenta</name>
    <dbReference type="NCBI Taxonomy" id="104341"/>
    <lineage>
        <taxon>Eukaryota</taxon>
        <taxon>Fungi</taxon>
        <taxon>Dikarya</taxon>
        <taxon>Basidiomycota</taxon>
        <taxon>Agaricomycotina</taxon>
        <taxon>Agaricomycetes</taxon>
        <taxon>Polyporales</taxon>
        <taxon>Adustoporiaceae</taxon>
        <taxon>Rhodonia</taxon>
    </lineage>
</organism>
<dbReference type="AlphaFoldDB" id="A0A8H7U5P6"/>
<evidence type="ECO:0000313" key="1">
    <source>
        <dbReference type="EMBL" id="KAF9820893.1"/>
    </source>
</evidence>
<gene>
    <name evidence="1" type="ORF">IEO21_01120</name>
</gene>
<name>A0A8H7U5P6_9APHY</name>
<comment type="caution">
    <text evidence="1">The sequence shown here is derived from an EMBL/GenBank/DDBJ whole genome shotgun (WGS) entry which is preliminary data.</text>
</comment>
<protein>
    <submittedName>
        <fullName evidence="1">Uncharacterized protein</fullName>
    </submittedName>
</protein>
<sequence length="37" mass="4347">MGFSLLTQRRRTPPKRHWTLLLQNGIRSLHRTSNCGN</sequence>
<evidence type="ECO:0000313" key="2">
    <source>
        <dbReference type="Proteomes" id="UP000639403"/>
    </source>
</evidence>
<dbReference type="EMBL" id="JADOXO010000007">
    <property type="protein sequence ID" value="KAF9820893.1"/>
    <property type="molecule type" value="Genomic_DNA"/>
</dbReference>
<reference evidence="1" key="1">
    <citation type="submission" date="2020-11" db="EMBL/GenBank/DDBJ databases">
        <authorList>
            <person name="Koelle M."/>
            <person name="Horta M.A.C."/>
            <person name="Nowrousian M."/>
            <person name="Ohm R.A."/>
            <person name="Benz P."/>
            <person name="Pilgard A."/>
        </authorList>
    </citation>
    <scope>NUCLEOTIDE SEQUENCE</scope>
    <source>
        <strain evidence="1">FPRL280</strain>
    </source>
</reference>
<reference evidence="1" key="2">
    <citation type="journal article" name="Front. Microbiol.">
        <title>Degradative Capacity of Two Strains of Rhodonia placenta: From Phenotype to Genotype.</title>
        <authorList>
            <person name="Kolle M."/>
            <person name="Horta M.A.C."/>
            <person name="Nowrousian M."/>
            <person name="Ohm R.A."/>
            <person name="Benz J.P."/>
            <person name="Pilgard A."/>
        </authorList>
    </citation>
    <scope>NUCLEOTIDE SEQUENCE</scope>
    <source>
        <strain evidence="1">FPRL280</strain>
    </source>
</reference>